<protein>
    <submittedName>
        <fullName evidence="2">Uncharacterized protein</fullName>
    </submittedName>
</protein>
<reference evidence="2 3" key="1">
    <citation type="submission" date="2020-02" db="EMBL/GenBank/DDBJ databases">
        <authorList>
            <person name="Ferguson B K."/>
        </authorList>
    </citation>
    <scope>NUCLEOTIDE SEQUENCE [LARGE SCALE GENOMIC DNA]</scope>
</reference>
<name>A0A6H5HRV7_9HEMI</name>
<proteinExistence type="predicted"/>
<evidence type="ECO:0000313" key="3">
    <source>
        <dbReference type="Proteomes" id="UP000479000"/>
    </source>
</evidence>
<feature type="region of interest" description="Disordered" evidence="1">
    <location>
        <begin position="1"/>
        <end position="33"/>
    </location>
</feature>
<dbReference type="Proteomes" id="UP000479000">
    <property type="component" value="Unassembled WGS sequence"/>
</dbReference>
<accession>A0A6H5HRV7</accession>
<organism evidence="2 3">
    <name type="scientific">Nesidiocoris tenuis</name>
    <dbReference type="NCBI Taxonomy" id="355587"/>
    <lineage>
        <taxon>Eukaryota</taxon>
        <taxon>Metazoa</taxon>
        <taxon>Ecdysozoa</taxon>
        <taxon>Arthropoda</taxon>
        <taxon>Hexapoda</taxon>
        <taxon>Insecta</taxon>
        <taxon>Pterygota</taxon>
        <taxon>Neoptera</taxon>
        <taxon>Paraneoptera</taxon>
        <taxon>Hemiptera</taxon>
        <taxon>Heteroptera</taxon>
        <taxon>Panheteroptera</taxon>
        <taxon>Cimicomorpha</taxon>
        <taxon>Miridae</taxon>
        <taxon>Dicyphina</taxon>
        <taxon>Nesidiocoris</taxon>
    </lineage>
</organism>
<sequence length="56" mass="6329">MRYVRESRDDLRVASTQETAELSSAPARPMGDNVQQFETFDSSEANWNLNFQCGAT</sequence>
<evidence type="ECO:0000313" key="2">
    <source>
        <dbReference type="EMBL" id="CAB0020846.1"/>
    </source>
</evidence>
<gene>
    <name evidence="2" type="ORF">NTEN_LOCUS24379</name>
</gene>
<feature type="compositionally biased region" description="Basic and acidic residues" evidence="1">
    <location>
        <begin position="1"/>
        <end position="12"/>
    </location>
</feature>
<evidence type="ECO:0000256" key="1">
    <source>
        <dbReference type="SAM" id="MobiDB-lite"/>
    </source>
</evidence>
<keyword evidence="3" id="KW-1185">Reference proteome</keyword>
<dbReference type="EMBL" id="CADCXU010035903">
    <property type="protein sequence ID" value="CAB0020846.1"/>
    <property type="molecule type" value="Genomic_DNA"/>
</dbReference>
<dbReference type="AlphaFoldDB" id="A0A6H5HRV7"/>